<feature type="compositionally biased region" description="Pro residues" evidence="1">
    <location>
        <begin position="534"/>
        <end position="545"/>
    </location>
</feature>
<feature type="compositionally biased region" description="Basic and acidic residues" evidence="1">
    <location>
        <begin position="337"/>
        <end position="348"/>
    </location>
</feature>
<feature type="compositionally biased region" description="Pro residues" evidence="1">
    <location>
        <begin position="175"/>
        <end position="185"/>
    </location>
</feature>
<proteinExistence type="predicted"/>
<name>A0A8J2MCN9_9HEXA</name>
<dbReference type="GO" id="GO:0005615">
    <property type="term" value="C:extracellular space"/>
    <property type="evidence" value="ECO:0007669"/>
    <property type="project" value="TreeGrafter"/>
</dbReference>
<reference evidence="5" key="1">
    <citation type="submission" date="2021-06" db="EMBL/GenBank/DDBJ databases">
        <authorList>
            <person name="Hodson N. C."/>
            <person name="Mongue J. A."/>
            <person name="Jaron S. K."/>
        </authorList>
    </citation>
    <scope>NUCLEOTIDE SEQUENCE</scope>
</reference>
<evidence type="ECO:0008006" key="7">
    <source>
        <dbReference type="Google" id="ProtNLM"/>
    </source>
</evidence>
<feature type="compositionally biased region" description="Polar residues" evidence="1">
    <location>
        <begin position="186"/>
        <end position="195"/>
    </location>
</feature>
<sequence length="943" mass="97711">MALVCSAQSKIWTVVCTLGVGIALVLIIGGALGWFDDGPGYKINWPEKKSAAGVSPIQSDSKVHNNWNQSGAIQELKLYGMPGVAEVQCDDSITHNFPSGDGSGSFDISGFYDYPSYDDEDDLGDRGSGAPPLPPMPPPTPSSSDTSPFGNLAGFKGQKGEKGEPGPKGESIRGPPGPPGLPSPPATSVTRTVESGSGDEFAPFDTGGQCSCNYTEILTMLPESFRGLPGIDGQEGPNGPQGLPGMPGPEGKQGIQGDKGDRGDLGSPGPEGLPGPKGESGVSGPPGLPGLPGPPGPAGAPNLIGFDEQMGGSQVMSRPGMPGPKGDKGETGLVGQKGEKGFQGDKGHQGSKGDIGSPGMDGPPGIDGSPGVAGKEGKGGPKGDRGDSGPPGPPGSAVSENLINSITTLKGEVGESGPQGPTGERGLPGVPGKPGEKGERGPPGPSGVVDAEGSVTLLKGDKGDQGKRGKRGKPGPPGTPGPAGPSGEMGVPGWPGRPGAPGLSLQGPKGEKGEPAVLPDNFFNYEVAGLRGQPGPPGPPGPPGAPGSTAADDYETRRGSSFVPVPGPPGPKGDMGSPGPPGLSIVGEQGEIGPIGPAGPPGYGQTGKVGISGLRDWLRERPPGPPGKPGEPSKIVPGAVVFLTREAMLKTSELSPVGTLGFVKDEERLFARVSEGWKPIIMGELIRSPPIMQHSELTTEPTNILRPPFEASNLVNRVQGPSLRMAALNDPWSGDMHGVRGADYSCYRQARSANLAGTFRGFLSSFVQNLDSIVKYSDRNLPVLNTKGELLFNSWSEIFQSNGRFVSRPPHIYSFNGRNVMEDFHWPQKMAWHGSDPVGVREKSSYCEAWHSGSSSNVGLATDLLKGQVLGQENVGCNNKLIVLCVEIASQDHRRRRRRNAPKLRDTEDLLNYADYVQFLDEFDRELENFETNSNFTLQGGAY</sequence>
<dbReference type="AlphaFoldDB" id="A0A8J2MCN9"/>
<dbReference type="Proteomes" id="UP000708208">
    <property type="component" value="Unassembled WGS sequence"/>
</dbReference>
<comment type="caution">
    <text evidence="5">The sequence shown here is derived from an EMBL/GenBank/DDBJ whole genome shotgun (WGS) entry which is preliminary data.</text>
</comment>
<accession>A0A8J2MCN9</accession>
<feature type="compositionally biased region" description="Basic and acidic residues" evidence="1">
    <location>
        <begin position="158"/>
        <end position="171"/>
    </location>
</feature>
<dbReference type="InterPro" id="IPR010515">
    <property type="entry name" value="Collagenase_NC10/endostatin"/>
</dbReference>
<evidence type="ECO:0000259" key="3">
    <source>
        <dbReference type="Pfam" id="PF06482"/>
    </source>
</evidence>
<dbReference type="Pfam" id="PF06482">
    <property type="entry name" value="Endostatin"/>
    <property type="match status" value="1"/>
</dbReference>
<dbReference type="InterPro" id="IPR050149">
    <property type="entry name" value="Collagen_superfamily"/>
</dbReference>
<feature type="region of interest" description="Disordered" evidence="1">
    <location>
        <begin position="117"/>
        <end position="208"/>
    </location>
</feature>
<keyword evidence="2" id="KW-0472">Membrane</keyword>
<organism evidence="5 6">
    <name type="scientific">Allacma fusca</name>
    <dbReference type="NCBI Taxonomy" id="39272"/>
    <lineage>
        <taxon>Eukaryota</taxon>
        <taxon>Metazoa</taxon>
        <taxon>Ecdysozoa</taxon>
        <taxon>Arthropoda</taxon>
        <taxon>Hexapoda</taxon>
        <taxon>Collembola</taxon>
        <taxon>Symphypleona</taxon>
        <taxon>Sminthuridae</taxon>
        <taxon>Allacma</taxon>
    </lineage>
</organism>
<feature type="compositionally biased region" description="Pro residues" evidence="1">
    <location>
        <begin position="131"/>
        <end position="141"/>
    </location>
</feature>
<feature type="compositionally biased region" description="Pro residues" evidence="1">
    <location>
        <begin position="474"/>
        <end position="483"/>
    </location>
</feature>
<dbReference type="GO" id="GO:0030020">
    <property type="term" value="F:extracellular matrix structural constituent conferring tensile strength"/>
    <property type="evidence" value="ECO:0007669"/>
    <property type="project" value="TreeGrafter"/>
</dbReference>
<feature type="region of interest" description="Disordered" evidence="1">
    <location>
        <begin position="225"/>
        <end position="607"/>
    </location>
</feature>
<dbReference type="Pfam" id="PF01391">
    <property type="entry name" value="Collagen"/>
    <property type="match status" value="4"/>
</dbReference>
<feature type="domain" description="Collagen type XV/XVIII trimerization" evidence="4">
    <location>
        <begin position="639"/>
        <end position="686"/>
    </location>
</feature>
<dbReference type="InterPro" id="IPR008160">
    <property type="entry name" value="Collagen"/>
</dbReference>
<feature type="compositionally biased region" description="Basic and acidic residues" evidence="1">
    <location>
        <begin position="375"/>
        <end position="387"/>
    </location>
</feature>
<dbReference type="Pfam" id="PF20010">
    <property type="entry name" value="Collagen_trimer"/>
    <property type="match status" value="1"/>
</dbReference>
<keyword evidence="6" id="KW-1185">Reference proteome</keyword>
<dbReference type="PANTHER" id="PTHR24023:SF1112">
    <property type="entry name" value="COL_CUTICLE_N DOMAIN-CONTAINING PROTEIN-RELATED"/>
    <property type="match status" value="1"/>
</dbReference>
<dbReference type="GO" id="GO:0030198">
    <property type="term" value="P:extracellular matrix organization"/>
    <property type="evidence" value="ECO:0007669"/>
    <property type="project" value="TreeGrafter"/>
</dbReference>
<dbReference type="EMBL" id="CAJVCH010570932">
    <property type="protein sequence ID" value="CAG7836225.1"/>
    <property type="molecule type" value="Genomic_DNA"/>
</dbReference>
<dbReference type="OrthoDB" id="5983381at2759"/>
<feature type="compositionally biased region" description="Pro residues" evidence="1">
    <location>
        <begin position="286"/>
        <end position="298"/>
    </location>
</feature>
<dbReference type="PANTHER" id="PTHR24023">
    <property type="entry name" value="COLLAGEN ALPHA"/>
    <property type="match status" value="1"/>
</dbReference>
<dbReference type="GO" id="GO:0031012">
    <property type="term" value="C:extracellular matrix"/>
    <property type="evidence" value="ECO:0007669"/>
    <property type="project" value="TreeGrafter"/>
</dbReference>
<evidence type="ECO:0000313" key="6">
    <source>
        <dbReference type="Proteomes" id="UP000708208"/>
    </source>
</evidence>
<feature type="domain" description="Collagenase NC10/endostatin" evidence="3">
    <location>
        <begin position="723"/>
        <end position="888"/>
    </location>
</feature>
<gene>
    <name evidence="5" type="ORF">AFUS01_LOCUS45491</name>
</gene>
<evidence type="ECO:0000256" key="1">
    <source>
        <dbReference type="SAM" id="MobiDB-lite"/>
    </source>
</evidence>
<evidence type="ECO:0000256" key="2">
    <source>
        <dbReference type="SAM" id="Phobius"/>
    </source>
</evidence>
<evidence type="ECO:0000313" key="5">
    <source>
        <dbReference type="EMBL" id="CAG7836225.1"/>
    </source>
</evidence>
<dbReference type="InterPro" id="IPR045463">
    <property type="entry name" value="XV/XVIII_trimerization_dom"/>
</dbReference>
<keyword evidence="2" id="KW-0812">Transmembrane</keyword>
<keyword evidence="2" id="KW-1133">Transmembrane helix</keyword>
<feature type="compositionally biased region" description="Low complexity" evidence="1">
    <location>
        <begin position="265"/>
        <end position="280"/>
    </location>
</feature>
<protein>
    <recommendedName>
        <fullName evidence="7">Collagen alpha-1(XVIII) chain</fullName>
    </recommendedName>
</protein>
<feature type="transmembrane region" description="Helical" evidence="2">
    <location>
        <begin position="12"/>
        <end position="35"/>
    </location>
</feature>
<evidence type="ECO:0000259" key="4">
    <source>
        <dbReference type="Pfam" id="PF20010"/>
    </source>
</evidence>